<dbReference type="Gene3D" id="3.30.70.270">
    <property type="match status" value="1"/>
</dbReference>
<evidence type="ECO:0000313" key="8">
    <source>
        <dbReference type="EMBL" id="KAL0371756.1"/>
    </source>
</evidence>
<dbReference type="InterPro" id="IPR000477">
    <property type="entry name" value="RT_dom"/>
</dbReference>
<reference evidence="8" key="1">
    <citation type="submission" date="2020-06" db="EMBL/GenBank/DDBJ databases">
        <authorList>
            <person name="Li T."/>
            <person name="Hu X."/>
            <person name="Zhang T."/>
            <person name="Song X."/>
            <person name="Zhang H."/>
            <person name="Dai N."/>
            <person name="Sheng W."/>
            <person name="Hou X."/>
            <person name="Wei L."/>
        </authorList>
    </citation>
    <scope>NUCLEOTIDE SEQUENCE</scope>
    <source>
        <strain evidence="8">KEN8</strain>
        <tissue evidence="8">Leaf</tissue>
    </source>
</reference>
<keyword evidence="4" id="KW-0255">Endonuclease</keyword>
<evidence type="ECO:0000259" key="7">
    <source>
        <dbReference type="Pfam" id="PF17919"/>
    </source>
</evidence>
<protein>
    <submittedName>
        <fullName evidence="8">Retrovirus-related Pol polyprotein from transposon</fullName>
    </submittedName>
</protein>
<dbReference type="EMBL" id="JACGWM010000005">
    <property type="protein sequence ID" value="KAL0371756.1"/>
    <property type="molecule type" value="Genomic_DNA"/>
</dbReference>
<dbReference type="InterPro" id="IPR050951">
    <property type="entry name" value="Retrovirus_Pol_polyprotein"/>
</dbReference>
<dbReference type="Gene3D" id="3.10.10.10">
    <property type="entry name" value="HIV Type 1 Reverse Transcriptase, subunit A, domain 1"/>
    <property type="match status" value="1"/>
</dbReference>
<evidence type="ECO:0000256" key="3">
    <source>
        <dbReference type="ARBA" id="ARBA00022722"/>
    </source>
</evidence>
<dbReference type="InterPro" id="IPR043502">
    <property type="entry name" value="DNA/RNA_pol_sf"/>
</dbReference>
<dbReference type="PANTHER" id="PTHR37984">
    <property type="entry name" value="PROTEIN CBG26694"/>
    <property type="match status" value="1"/>
</dbReference>
<dbReference type="Gene3D" id="2.40.70.10">
    <property type="entry name" value="Acid Proteases"/>
    <property type="match status" value="1"/>
</dbReference>
<dbReference type="GO" id="GO:0004519">
    <property type="term" value="F:endonuclease activity"/>
    <property type="evidence" value="ECO:0007669"/>
    <property type="project" value="UniProtKB-KW"/>
</dbReference>
<name>A0AAW2QWU6_9LAMI</name>
<evidence type="ECO:0000259" key="6">
    <source>
        <dbReference type="Pfam" id="PF00078"/>
    </source>
</evidence>
<feature type="domain" description="Reverse transcriptase/retrotransposon-derived protein RNase H-like" evidence="7">
    <location>
        <begin position="170"/>
        <end position="263"/>
    </location>
</feature>
<evidence type="ECO:0000256" key="1">
    <source>
        <dbReference type="ARBA" id="ARBA00022679"/>
    </source>
</evidence>
<dbReference type="SUPFAM" id="SSF56672">
    <property type="entry name" value="DNA/RNA polymerases"/>
    <property type="match status" value="1"/>
</dbReference>
<keyword evidence="2" id="KW-0548">Nucleotidyltransferase</keyword>
<dbReference type="CDD" id="cd01647">
    <property type="entry name" value="RT_LTR"/>
    <property type="match status" value="1"/>
</dbReference>
<dbReference type="GO" id="GO:0016779">
    <property type="term" value="F:nucleotidyltransferase activity"/>
    <property type="evidence" value="ECO:0007669"/>
    <property type="project" value="UniProtKB-KW"/>
</dbReference>
<dbReference type="SUPFAM" id="SSF50630">
    <property type="entry name" value="Acid proteases"/>
    <property type="match status" value="1"/>
</dbReference>
<dbReference type="Pfam" id="PF17919">
    <property type="entry name" value="RT_RNaseH_2"/>
    <property type="match status" value="1"/>
</dbReference>
<sequence>MFADVNIHGKPISAMIDVGATHNYLASAEVERLGLVLVKGVGQVKAINSAAQPFVGVAKSVLIKMGHFECKTNLPIVVRVKEGDEAKATVVTRYGAFKFLFMPFGLTNASTTFSTMMNQVLHGFLDDFVVVYLDDIVIYSRTLVEHMEHLQQVLTRLCEHELYAKETWSWTPQCQVVFDDLKTTMVTDPVLALPDMSKPFMVETDASDFALGGVLMQDGHAVVFERRKLKFEQRYSLHEKELLVVVHCLRLWQHYLLGSPFVVKMNNTAVSHFMTQPKLTSRQAHWVDLAILGSVAALSSSVVATSIRDEHASYYRKIQQRRAGSTSSSREWKQNVDIARNCLEKAQKRMKKYADHNRRFVEFNAGDLVMVKVLDPRLSKSSRGRDPRLLKKYVGPLLSSSVLEW</sequence>
<dbReference type="CDD" id="cd09274">
    <property type="entry name" value="RNase_HI_RT_Ty3"/>
    <property type="match status" value="1"/>
</dbReference>
<keyword evidence="5" id="KW-0511">Multifunctional enzyme</keyword>
<dbReference type="Pfam" id="PF00078">
    <property type="entry name" value="RVT_1"/>
    <property type="match status" value="1"/>
</dbReference>
<keyword evidence="1" id="KW-0808">Transferase</keyword>
<dbReference type="AlphaFoldDB" id="A0AAW2QWU6"/>
<dbReference type="InterPro" id="IPR021109">
    <property type="entry name" value="Peptidase_aspartic_dom_sf"/>
</dbReference>
<comment type="caution">
    <text evidence="8">The sequence shown here is derived from an EMBL/GenBank/DDBJ whole genome shotgun (WGS) entry which is preliminary data.</text>
</comment>
<keyword evidence="3" id="KW-0540">Nuclease</keyword>
<evidence type="ECO:0000256" key="5">
    <source>
        <dbReference type="ARBA" id="ARBA00023268"/>
    </source>
</evidence>
<dbReference type="InterPro" id="IPR043128">
    <property type="entry name" value="Rev_trsase/Diguanyl_cyclase"/>
</dbReference>
<proteinExistence type="predicted"/>
<evidence type="ECO:0000256" key="2">
    <source>
        <dbReference type="ARBA" id="ARBA00022695"/>
    </source>
</evidence>
<dbReference type="PANTHER" id="PTHR37984:SF5">
    <property type="entry name" value="PROTEIN NYNRIN-LIKE"/>
    <property type="match status" value="1"/>
</dbReference>
<accession>A0AAW2QWU6</accession>
<dbReference type="InterPro" id="IPR041577">
    <property type="entry name" value="RT_RNaseH_2"/>
</dbReference>
<evidence type="ECO:0000256" key="4">
    <source>
        <dbReference type="ARBA" id="ARBA00022759"/>
    </source>
</evidence>
<organism evidence="8">
    <name type="scientific">Sesamum calycinum</name>
    <dbReference type="NCBI Taxonomy" id="2727403"/>
    <lineage>
        <taxon>Eukaryota</taxon>
        <taxon>Viridiplantae</taxon>
        <taxon>Streptophyta</taxon>
        <taxon>Embryophyta</taxon>
        <taxon>Tracheophyta</taxon>
        <taxon>Spermatophyta</taxon>
        <taxon>Magnoliopsida</taxon>
        <taxon>eudicotyledons</taxon>
        <taxon>Gunneridae</taxon>
        <taxon>Pentapetalae</taxon>
        <taxon>asterids</taxon>
        <taxon>lamiids</taxon>
        <taxon>Lamiales</taxon>
        <taxon>Pedaliaceae</taxon>
        <taxon>Sesamum</taxon>
    </lineage>
</organism>
<keyword evidence="4" id="KW-0378">Hydrolase</keyword>
<dbReference type="Pfam" id="PF13650">
    <property type="entry name" value="Asp_protease_2"/>
    <property type="match status" value="1"/>
</dbReference>
<reference evidence="8" key="2">
    <citation type="journal article" date="2024" name="Plant">
        <title>Genomic evolution and insights into agronomic trait innovations of Sesamum species.</title>
        <authorList>
            <person name="Miao H."/>
            <person name="Wang L."/>
            <person name="Qu L."/>
            <person name="Liu H."/>
            <person name="Sun Y."/>
            <person name="Le M."/>
            <person name="Wang Q."/>
            <person name="Wei S."/>
            <person name="Zheng Y."/>
            <person name="Lin W."/>
            <person name="Duan Y."/>
            <person name="Cao H."/>
            <person name="Xiong S."/>
            <person name="Wang X."/>
            <person name="Wei L."/>
            <person name="Li C."/>
            <person name="Ma Q."/>
            <person name="Ju M."/>
            <person name="Zhao R."/>
            <person name="Li G."/>
            <person name="Mu C."/>
            <person name="Tian Q."/>
            <person name="Mei H."/>
            <person name="Zhang T."/>
            <person name="Gao T."/>
            <person name="Zhang H."/>
        </authorList>
    </citation>
    <scope>NUCLEOTIDE SEQUENCE</scope>
    <source>
        <strain evidence="8">KEN8</strain>
    </source>
</reference>
<feature type="domain" description="Reverse transcriptase" evidence="6">
    <location>
        <begin position="92"/>
        <end position="164"/>
    </location>
</feature>
<gene>
    <name evidence="8" type="ORF">Scaly_0857200</name>
</gene>